<dbReference type="CDD" id="cd00637">
    <property type="entry name" value="7tm_classA_rhodopsin-like"/>
    <property type="match status" value="1"/>
</dbReference>
<feature type="transmembrane region" description="Helical" evidence="5">
    <location>
        <begin position="163"/>
        <end position="185"/>
    </location>
</feature>
<feature type="transmembrane region" description="Helical" evidence="5">
    <location>
        <begin position="267"/>
        <end position="290"/>
    </location>
</feature>
<name>A0AA39HL95_9BILA</name>
<evidence type="ECO:0000256" key="3">
    <source>
        <dbReference type="ARBA" id="ARBA00022989"/>
    </source>
</evidence>
<dbReference type="GO" id="GO:0016020">
    <property type="term" value="C:membrane"/>
    <property type="evidence" value="ECO:0007669"/>
    <property type="project" value="UniProtKB-SubCell"/>
</dbReference>
<evidence type="ECO:0000259" key="6">
    <source>
        <dbReference type="PROSITE" id="PS50262"/>
    </source>
</evidence>
<evidence type="ECO:0000256" key="4">
    <source>
        <dbReference type="ARBA" id="ARBA00023136"/>
    </source>
</evidence>
<accession>A0AA39HL95</accession>
<evidence type="ECO:0000256" key="1">
    <source>
        <dbReference type="ARBA" id="ARBA00004370"/>
    </source>
</evidence>
<feature type="transmembrane region" description="Helical" evidence="5">
    <location>
        <begin position="81"/>
        <end position="110"/>
    </location>
</feature>
<comment type="caution">
    <text evidence="7">The sequence shown here is derived from an EMBL/GenBank/DDBJ whole genome shotgun (WGS) entry which is preliminary data.</text>
</comment>
<dbReference type="InterPro" id="IPR017452">
    <property type="entry name" value="GPCR_Rhodpsn_7TM"/>
</dbReference>
<keyword evidence="3 5" id="KW-1133">Transmembrane helix</keyword>
<feature type="transmembrane region" description="Helical" evidence="5">
    <location>
        <begin position="116"/>
        <end position="142"/>
    </location>
</feature>
<organism evidence="7 8">
    <name type="scientific">Steinernema hermaphroditum</name>
    <dbReference type="NCBI Taxonomy" id="289476"/>
    <lineage>
        <taxon>Eukaryota</taxon>
        <taxon>Metazoa</taxon>
        <taxon>Ecdysozoa</taxon>
        <taxon>Nematoda</taxon>
        <taxon>Chromadorea</taxon>
        <taxon>Rhabditida</taxon>
        <taxon>Tylenchina</taxon>
        <taxon>Panagrolaimomorpha</taxon>
        <taxon>Strongyloidoidea</taxon>
        <taxon>Steinernematidae</taxon>
        <taxon>Steinernema</taxon>
    </lineage>
</organism>
<gene>
    <name evidence="7" type="ORF">QR680_018760</name>
</gene>
<reference evidence="7" key="1">
    <citation type="submission" date="2023-06" db="EMBL/GenBank/DDBJ databases">
        <title>Genomic analysis of the entomopathogenic nematode Steinernema hermaphroditum.</title>
        <authorList>
            <person name="Schwarz E.M."/>
            <person name="Heppert J.K."/>
            <person name="Baniya A."/>
            <person name="Schwartz H.T."/>
            <person name="Tan C.-H."/>
            <person name="Antoshechkin I."/>
            <person name="Sternberg P.W."/>
            <person name="Goodrich-Blair H."/>
            <person name="Dillman A.R."/>
        </authorList>
    </citation>
    <scope>NUCLEOTIDE SEQUENCE</scope>
    <source>
        <strain evidence="7">PS9179</strain>
        <tissue evidence="7">Whole animal</tissue>
    </source>
</reference>
<dbReference type="Gene3D" id="1.20.1070.10">
    <property type="entry name" value="Rhodopsin 7-helix transmembrane proteins"/>
    <property type="match status" value="1"/>
</dbReference>
<keyword evidence="4 5" id="KW-0472">Membrane</keyword>
<dbReference type="PANTHER" id="PTHR23017">
    <property type="entry name" value="SERPENTINE RECEPTOR, CLASS X"/>
    <property type="match status" value="1"/>
</dbReference>
<evidence type="ECO:0000256" key="2">
    <source>
        <dbReference type="ARBA" id="ARBA00022692"/>
    </source>
</evidence>
<evidence type="ECO:0000313" key="7">
    <source>
        <dbReference type="EMBL" id="KAK0406722.1"/>
    </source>
</evidence>
<keyword evidence="2 5" id="KW-0812">Transmembrane</keyword>
<proteinExistence type="predicted"/>
<dbReference type="SUPFAM" id="SSF81321">
    <property type="entry name" value="Family A G protein-coupled receptor-like"/>
    <property type="match status" value="1"/>
</dbReference>
<dbReference type="PANTHER" id="PTHR23017:SF21">
    <property type="entry name" value="7TM GPCR SERPENTINE RECEPTOR CLASS X (SRX) DOMAIN-CONTAINING PROTEIN"/>
    <property type="match status" value="1"/>
</dbReference>
<feature type="transmembrane region" description="Helical" evidence="5">
    <location>
        <begin position="49"/>
        <end position="69"/>
    </location>
</feature>
<protein>
    <recommendedName>
        <fullName evidence="6">G-protein coupled receptors family 1 profile domain-containing protein</fullName>
    </recommendedName>
</protein>
<feature type="transmembrane region" description="Helical" evidence="5">
    <location>
        <begin position="218"/>
        <end position="246"/>
    </location>
</feature>
<dbReference type="AlphaFoldDB" id="A0AA39HL95"/>
<dbReference type="Pfam" id="PF10328">
    <property type="entry name" value="7TM_GPCR_Srx"/>
    <property type="match status" value="1"/>
</dbReference>
<dbReference type="PROSITE" id="PS50262">
    <property type="entry name" value="G_PROTEIN_RECEP_F1_2"/>
    <property type="match status" value="1"/>
</dbReference>
<evidence type="ECO:0000256" key="5">
    <source>
        <dbReference type="SAM" id="Phobius"/>
    </source>
</evidence>
<evidence type="ECO:0000313" key="8">
    <source>
        <dbReference type="Proteomes" id="UP001175271"/>
    </source>
</evidence>
<comment type="subcellular location">
    <subcellularLocation>
        <location evidence="1">Membrane</location>
    </subcellularLocation>
</comment>
<dbReference type="EMBL" id="JAUCMV010000004">
    <property type="protein sequence ID" value="KAK0406722.1"/>
    <property type="molecule type" value="Genomic_DNA"/>
</dbReference>
<sequence>MNPDDITDRLDIDNRENIGRALRLKGSDLGNSFSELIVYEYDQQWSDDSIGVVIILMSIVAITSNIVVIKNSRRTKIFGRFFGFLLVYRGFFESSNAFIALTFFASYIFLAYEVSAFVNITLSTLFIFNLTILYMLHLIISSNRCLAVFRPLQYDDIFEKKRSIWICIGIVVSAALIITSTTFYYPCSQFVFSRYRYDFLPVGCTQKNGYSLAVTKELLFGIVVAWGVITFLALAVDLMTLVKLIVVSRKTTGDSRDRNSATFYRNVRVFLQTFFLNMVVCAGVIATHVVSEHFVNSFERFWFVHFQVLLGFALNGVTPLIVHRELRSRSRTTVVANARQNTSR</sequence>
<dbReference type="Proteomes" id="UP001175271">
    <property type="component" value="Unassembled WGS sequence"/>
</dbReference>
<keyword evidence="8" id="KW-1185">Reference proteome</keyword>
<feature type="transmembrane region" description="Helical" evidence="5">
    <location>
        <begin position="302"/>
        <end position="322"/>
    </location>
</feature>
<dbReference type="InterPro" id="IPR019430">
    <property type="entry name" value="7TM_GPCR_serpentine_rcpt_Srx"/>
</dbReference>
<feature type="domain" description="G-protein coupled receptors family 1 profile" evidence="6">
    <location>
        <begin position="30"/>
        <end position="322"/>
    </location>
</feature>